<dbReference type="GO" id="GO:0008270">
    <property type="term" value="F:zinc ion binding"/>
    <property type="evidence" value="ECO:0007669"/>
    <property type="project" value="UniProtKB-UniRule"/>
</dbReference>
<comment type="cofactor">
    <cofactor evidence="4">
        <name>Zn(2+)</name>
        <dbReference type="ChEBI" id="CHEBI:29105"/>
    </cofactor>
    <text evidence="4">Binds 1 zinc ion per subunit.</text>
</comment>
<dbReference type="PATRIC" id="fig|536227.13.peg.4370"/>
<dbReference type="InterPro" id="IPR028628">
    <property type="entry name" value="Sirtuin_class_U"/>
</dbReference>
<comment type="catalytic activity">
    <reaction evidence="4">
        <text>N(6)-acetyl-L-lysyl-[protein] + NAD(+) + H2O = 2''-O-acetyl-ADP-D-ribose + nicotinamide + L-lysyl-[protein]</text>
        <dbReference type="Rhea" id="RHEA:43636"/>
        <dbReference type="Rhea" id="RHEA-COMP:9752"/>
        <dbReference type="Rhea" id="RHEA-COMP:10731"/>
        <dbReference type="ChEBI" id="CHEBI:15377"/>
        <dbReference type="ChEBI" id="CHEBI:17154"/>
        <dbReference type="ChEBI" id="CHEBI:29969"/>
        <dbReference type="ChEBI" id="CHEBI:57540"/>
        <dbReference type="ChEBI" id="CHEBI:61930"/>
        <dbReference type="ChEBI" id="CHEBI:83767"/>
        <dbReference type="EC" id="2.3.1.286"/>
    </reaction>
</comment>
<dbReference type="Gene3D" id="3.30.1600.10">
    <property type="entry name" value="SIR2/SIRT2 'Small Domain"/>
    <property type="match status" value="1"/>
</dbReference>
<feature type="binding site" evidence="4">
    <location>
        <position position="36"/>
    </location>
    <ligand>
        <name>NAD(+)</name>
        <dbReference type="ChEBI" id="CHEBI:57540"/>
    </ligand>
</feature>
<evidence type="ECO:0000256" key="2">
    <source>
        <dbReference type="ARBA" id="ARBA00022679"/>
    </source>
</evidence>
<dbReference type="eggNOG" id="COG0846">
    <property type="taxonomic scope" value="Bacteria"/>
</dbReference>
<comment type="similarity">
    <text evidence="4">Belongs to the sirtuin family. Class U subfamily.</text>
</comment>
<dbReference type="NCBIfam" id="NF001753">
    <property type="entry name" value="PRK00481.1-3"/>
    <property type="match status" value="1"/>
</dbReference>
<keyword evidence="8" id="KW-1185">Reference proteome</keyword>
<keyword evidence="3 4" id="KW-0520">NAD</keyword>
<dbReference type="InterPro" id="IPR026591">
    <property type="entry name" value="Sirtuin_cat_small_dom_sf"/>
</dbReference>
<dbReference type="InterPro" id="IPR003000">
    <property type="entry name" value="Sirtuin"/>
</dbReference>
<dbReference type="GO" id="GO:0005737">
    <property type="term" value="C:cytoplasm"/>
    <property type="evidence" value="ECO:0007669"/>
    <property type="project" value="UniProtKB-SubCell"/>
</dbReference>
<dbReference type="HAMAP" id="MF_01968">
    <property type="entry name" value="Sirtuin_ClassU"/>
    <property type="match status" value="1"/>
</dbReference>
<feature type="binding site" evidence="4">
    <location>
        <position position="24"/>
    </location>
    <ligand>
        <name>NAD(+)</name>
        <dbReference type="ChEBI" id="CHEBI:57540"/>
    </ligand>
</feature>
<comment type="caution">
    <text evidence="4">Lacks conserved residue(s) required for the propagation of feature annotation.</text>
</comment>
<accession>C6PZD6</accession>
<feature type="binding site" evidence="4">
    <location>
        <position position="28"/>
    </location>
    <ligand>
        <name>NAD(+)</name>
        <dbReference type="ChEBI" id="CHEBI:57540"/>
    </ligand>
</feature>
<feature type="binding site" evidence="4 5">
    <location>
        <position position="152"/>
    </location>
    <ligand>
        <name>Zn(2+)</name>
        <dbReference type="ChEBI" id="CHEBI:29105"/>
    </ligand>
</feature>
<feature type="binding site" evidence="4">
    <location>
        <position position="35"/>
    </location>
    <ligand>
        <name>NAD(+)</name>
        <dbReference type="ChEBI" id="CHEBI:57540"/>
    </ligand>
</feature>
<dbReference type="PROSITE" id="PS50305">
    <property type="entry name" value="SIRTUIN"/>
    <property type="match status" value="1"/>
</dbReference>
<dbReference type="Pfam" id="PF02146">
    <property type="entry name" value="SIR2"/>
    <property type="match status" value="1"/>
</dbReference>
<dbReference type="GO" id="GO:0070403">
    <property type="term" value="F:NAD+ binding"/>
    <property type="evidence" value="ECO:0007669"/>
    <property type="project" value="UniProtKB-UniRule"/>
</dbReference>
<dbReference type="InterPro" id="IPR029035">
    <property type="entry name" value="DHS-like_NAD/FAD-binding_dom"/>
</dbReference>
<dbReference type="OrthoDB" id="9800582at2"/>
<dbReference type="InterPro" id="IPR050134">
    <property type="entry name" value="NAD-dep_sirtuin_deacylases"/>
</dbReference>
<feature type="binding site" evidence="4">
    <location>
        <position position="233"/>
    </location>
    <ligand>
        <name>NAD(+)</name>
        <dbReference type="ChEBI" id="CHEBI:57540"/>
    </ligand>
</feature>
<dbReference type="EMBL" id="ACVI01000093">
    <property type="protein sequence ID" value="EET85371.1"/>
    <property type="molecule type" value="Genomic_DNA"/>
</dbReference>
<dbReference type="AlphaFoldDB" id="C6PZD6"/>
<keyword evidence="4 5" id="KW-0862">Zinc</keyword>
<dbReference type="GO" id="GO:0017136">
    <property type="term" value="F:histone deacetylase activity, NAD-dependent"/>
    <property type="evidence" value="ECO:0007669"/>
    <property type="project" value="TreeGrafter"/>
</dbReference>
<keyword evidence="4 5" id="KW-0479">Metal-binding</keyword>
<feature type="binding site" evidence="4">
    <location>
        <position position="194"/>
    </location>
    <ligand>
        <name>NAD(+)</name>
        <dbReference type="ChEBI" id="CHEBI:57540"/>
    </ligand>
</feature>
<dbReference type="SUPFAM" id="SSF52467">
    <property type="entry name" value="DHS-like NAD/FAD-binding domain"/>
    <property type="match status" value="1"/>
</dbReference>
<proteinExistence type="inferred from homology"/>
<feature type="binding site" evidence="4">
    <location>
        <position position="105"/>
    </location>
    <ligand>
        <name>NAD(+)</name>
        <dbReference type="ChEBI" id="CHEBI:57540"/>
    </ligand>
</feature>
<keyword evidence="2 4" id="KW-0808">Transferase</keyword>
<evidence type="ECO:0000313" key="7">
    <source>
        <dbReference type="EMBL" id="EET85371.1"/>
    </source>
</evidence>
<evidence type="ECO:0000256" key="4">
    <source>
        <dbReference type="HAMAP-Rule" id="MF_01968"/>
    </source>
</evidence>
<gene>
    <name evidence="4" type="primary">cobB</name>
    <name evidence="7" type="ORF">CcarbDRAFT_4153</name>
</gene>
<keyword evidence="1 4" id="KW-0963">Cytoplasm</keyword>
<feature type="binding site" evidence="4">
    <location>
        <position position="108"/>
    </location>
    <ligand>
        <name>NAD(+)</name>
        <dbReference type="ChEBI" id="CHEBI:57540"/>
    </ligand>
</feature>
<feature type="binding site" evidence="4">
    <location>
        <position position="35"/>
    </location>
    <ligand>
        <name>nicotinamide</name>
        <dbReference type="ChEBI" id="CHEBI:17154"/>
    </ligand>
</feature>
<protein>
    <recommendedName>
        <fullName evidence="4">NAD-dependent protein deacetylase</fullName>
        <ecNumber evidence="4">2.3.1.286</ecNumber>
    </recommendedName>
    <alternativeName>
        <fullName evidence="4">Regulatory protein SIR2 homolog</fullName>
    </alternativeName>
</protein>
<organism evidence="7 8">
    <name type="scientific">Clostridium carboxidivorans P7</name>
    <dbReference type="NCBI Taxonomy" id="536227"/>
    <lineage>
        <taxon>Bacteria</taxon>
        <taxon>Bacillati</taxon>
        <taxon>Bacillota</taxon>
        <taxon>Clostridia</taxon>
        <taxon>Eubacteriales</taxon>
        <taxon>Clostridiaceae</taxon>
        <taxon>Clostridium</taxon>
    </lineage>
</organism>
<feature type="active site" description="Proton acceptor" evidence="4 5">
    <location>
        <position position="123"/>
    </location>
</feature>
<feature type="binding site" evidence="4 5">
    <location>
        <position position="134"/>
    </location>
    <ligand>
        <name>Zn(2+)</name>
        <dbReference type="ChEBI" id="CHEBI:29105"/>
    </ligand>
</feature>
<feature type="binding site" evidence="4">
    <location>
        <position position="216"/>
    </location>
    <ligand>
        <name>NAD(+)</name>
        <dbReference type="ChEBI" id="CHEBI:57540"/>
    </ligand>
</feature>
<dbReference type="Proteomes" id="UP000004198">
    <property type="component" value="Unassembled WGS sequence"/>
</dbReference>
<dbReference type="InterPro" id="IPR026590">
    <property type="entry name" value="Ssirtuin_cat_dom"/>
</dbReference>
<name>C6PZD6_9CLOT</name>
<comment type="subcellular location">
    <subcellularLocation>
        <location evidence="4">Cytoplasm</location>
    </subcellularLocation>
</comment>
<feature type="binding site" evidence="4">
    <location>
        <position position="123"/>
    </location>
    <ligand>
        <name>NAD(+)</name>
        <dbReference type="ChEBI" id="CHEBI:57540"/>
    </ligand>
</feature>
<evidence type="ECO:0000313" key="8">
    <source>
        <dbReference type="Proteomes" id="UP000004198"/>
    </source>
</evidence>
<feature type="binding site" evidence="4 5">
    <location>
        <position position="155"/>
    </location>
    <ligand>
        <name>Zn(2+)</name>
        <dbReference type="ChEBI" id="CHEBI:29105"/>
    </ligand>
</feature>
<comment type="function">
    <text evidence="4">NAD-dependent protein deacetylase which modulates the activities of several enzymes which are inactive in their acetylated form.</text>
</comment>
<dbReference type="PANTHER" id="PTHR11085:SF4">
    <property type="entry name" value="NAD-DEPENDENT PROTEIN DEACYLASE"/>
    <property type="match status" value="1"/>
</dbReference>
<evidence type="ECO:0000256" key="3">
    <source>
        <dbReference type="ARBA" id="ARBA00023027"/>
    </source>
</evidence>
<reference evidence="7 8" key="1">
    <citation type="submission" date="2009-06" db="EMBL/GenBank/DDBJ databases">
        <title>The draft genome of Clostridium carboxidivorans P7.</title>
        <authorList>
            <consortium name="US DOE Joint Genome Institute (JGI-PGF)"/>
            <person name="Lucas S."/>
            <person name="Copeland A."/>
            <person name="Lapidus A."/>
            <person name="Glavina del Rio T."/>
            <person name="Tice H."/>
            <person name="Bruce D."/>
            <person name="Goodwin L."/>
            <person name="Pitluck S."/>
            <person name="Larimer F."/>
            <person name="Land M.L."/>
            <person name="Hauser L."/>
            <person name="Hemme C.L."/>
        </authorList>
    </citation>
    <scope>NUCLEOTIDE SEQUENCE [LARGE SCALE GENOMIC DNA]</scope>
    <source>
        <strain evidence="7 8">P7</strain>
    </source>
</reference>
<feature type="binding site" evidence="4 5">
    <location>
        <position position="131"/>
    </location>
    <ligand>
        <name>Zn(2+)</name>
        <dbReference type="ChEBI" id="CHEBI:29105"/>
    </ligand>
</feature>
<evidence type="ECO:0000256" key="5">
    <source>
        <dbReference type="PROSITE-ProRule" id="PRU00236"/>
    </source>
</evidence>
<dbReference type="KEGG" id="cck:Ccar_21080"/>
<comment type="caution">
    <text evidence="7">The sequence shown here is derived from an EMBL/GenBank/DDBJ whole genome shotgun (WGS) entry which is preliminary data.</text>
</comment>
<feature type="binding site" evidence="4">
    <location>
        <position position="107"/>
    </location>
    <ligand>
        <name>nicotinamide</name>
        <dbReference type="ChEBI" id="CHEBI:17154"/>
    </ligand>
</feature>
<evidence type="ECO:0000259" key="6">
    <source>
        <dbReference type="PROSITE" id="PS50305"/>
    </source>
</evidence>
<dbReference type="STRING" id="536227.Ccar_21080"/>
<feature type="binding site" evidence="4">
    <location>
        <position position="107"/>
    </location>
    <ligand>
        <name>NAD(+)</name>
        <dbReference type="ChEBI" id="CHEBI:57540"/>
    </ligand>
</feature>
<evidence type="ECO:0000256" key="1">
    <source>
        <dbReference type="ARBA" id="ARBA00022490"/>
    </source>
</evidence>
<dbReference type="NCBIfam" id="NF001752">
    <property type="entry name" value="PRK00481.1-1"/>
    <property type="match status" value="1"/>
</dbReference>
<feature type="binding site" evidence="4">
    <location>
        <position position="108"/>
    </location>
    <ligand>
        <name>nicotinamide</name>
        <dbReference type="ChEBI" id="CHEBI:17154"/>
    </ligand>
</feature>
<dbReference type="EC" id="2.3.1.286" evidence="4"/>
<dbReference type="PANTHER" id="PTHR11085">
    <property type="entry name" value="NAD-DEPENDENT PROTEIN DEACYLASE SIRTUIN-5, MITOCHONDRIAL-RELATED"/>
    <property type="match status" value="1"/>
</dbReference>
<feature type="binding site" evidence="4">
    <location>
        <position position="234"/>
    </location>
    <ligand>
        <name>NAD(+)</name>
        <dbReference type="ChEBI" id="CHEBI:57540"/>
    </ligand>
</feature>
<sequence>MNTEIEKLTQILKNSNDIVFFGGAGVSTASGIPDFRSSNGLWNEKLKINFTPEQLVSHTFFMRYPEEFFKFYKDKLIYPNAKPNGCHIALAKLEEMGKLKAVVTQNIDGLHQAAGSKVVYELHGSVLRNYCMKCNAFYDEKFILESNGIPTCPKCGGKVKPDVVLYEEGLDNSIITGAVKAISEADTLIIGGTSLVVYPAAGLIDYFRGKNLVLINKSTTSADNKADLIINDDIAKVLSEAVNKL</sequence>
<dbReference type="RefSeq" id="WP_007063038.1">
    <property type="nucleotide sequence ID" value="NZ_ACVI01000093.1"/>
</dbReference>
<feature type="binding site" evidence="4">
    <location>
        <position position="193"/>
    </location>
    <ligand>
        <name>NAD(+)</name>
        <dbReference type="ChEBI" id="CHEBI:57540"/>
    </ligand>
</feature>
<dbReference type="Gene3D" id="3.40.50.1220">
    <property type="entry name" value="TPP-binding domain"/>
    <property type="match status" value="1"/>
</dbReference>
<feature type="domain" description="Deacetylase sirtuin-type" evidence="6">
    <location>
        <begin position="1"/>
        <end position="245"/>
    </location>
</feature>